<feature type="domain" description="Phytase-like" evidence="2">
    <location>
        <begin position="36"/>
        <end position="266"/>
    </location>
</feature>
<evidence type="ECO:0000256" key="1">
    <source>
        <dbReference type="SAM" id="SignalP"/>
    </source>
</evidence>
<dbReference type="Proteomes" id="UP000006765">
    <property type="component" value="Unassembled WGS sequence"/>
</dbReference>
<dbReference type="STRING" id="1231392.OCGS_1028"/>
<comment type="caution">
    <text evidence="3">The sequence shown here is derived from an EMBL/GenBank/DDBJ whole genome shotgun (WGS) entry which is preliminary data.</text>
</comment>
<dbReference type="InterPro" id="IPR014567">
    <property type="entry name" value="UCP031900"/>
</dbReference>
<reference evidence="3 4" key="1">
    <citation type="journal article" date="2012" name="J. Bacteriol.">
        <title>Draft Genome Sequence of Oceaniovalibus guishaninsula JLT2003T.</title>
        <authorList>
            <person name="Tang K."/>
            <person name="Liu K."/>
            <person name="Jiao N."/>
        </authorList>
    </citation>
    <scope>NUCLEOTIDE SEQUENCE [LARGE SCALE GENOMIC DNA]</scope>
    <source>
        <strain evidence="3 4">JLT2003</strain>
    </source>
</reference>
<proteinExistence type="predicted"/>
<evidence type="ECO:0000313" key="4">
    <source>
        <dbReference type="Proteomes" id="UP000006765"/>
    </source>
</evidence>
<dbReference type="eggNOG" id="COG4246">
    <property type="taxonomic scope" value="Bacteria"/>
</dbReference>
<accession>K2HBX6</accession>
<dbReference type="PATRIC" id="fig|1231392.3.peg.1033"/>
<dbReference type="Pfam" id="PF13449">
    <property type="entry name" value="Phytase-like"/>
    <property type="match status" value="1"/>
</dbReference>
<keyword evidence="4" id="KW-1185">Reference proteome</keyword>
<dbReference type="InterPro" id="IPR015943">
    <property type="entry name" value="WD40/YVTN_repeat-like_dom_sf"/>
</dbReference>
<dbReference type="OrthoDB" id="9798693at2"/>
<evidence type="ECO:0000259" key="2">
    <source>
        <dbReference type="Pfam" id="PF13449"/>
    </source>
</evidence>
<protein>
    <recommendedName>
        <fullName evidence="2">Phytase-like domain-containing protein</fullName>
    </recommendedName>
</protein>
<sequence length="280" mass="30511">MPSRSGALILSLLLWTAPLHAAEFLGAWDWDGVGGKFGGWSGIDMAPDGSDFVAVSDRGSLIRGRFVREDGIVAGIDARRPAALLGKGGRPLPEGASDAEGIALAPDGTVYISFERDHRIGFLKDGRLKRLPVHPDFADFPENGGMEGLAVDDEGALWTTPEGGSVTAFYRFDGNSWQRGCDLPRSGTFRPVGLDFGPDGMLYMLERAFFGPFGFAARVRRLDTETCGADIVLTTRPGQFDNLEGMAVWRDDRGATRLTMISDDNFNVLQRTQIVEWRLP</sequence>
<dbReference type="InterPro" id="IPR027372">
    <property type="entry name" value="Phytase-like_dom"/>
</dbReference>
<dbReference type="EMBL" id="AMGO01000012">
    <property type="protein sequence ID" value="EKE44993.1"/>
    <property type="molecule type" value="Genomic_DNA"/>
</dbReference>
<dbReference type="RefSeq" id="WP_007426180.1">
    <property type="nucleotide sequence ID" value="NZ_AMGO01000012.1"/>
</dbReference>
<dbReference type="AlphaFoldDB" id="K2HBX6"/>
<dbReference type="PIRSF" id="PIRSF031900">
    <property type="entry name" value="UCP031900"/>
    <property type="match status" value="1"/>
</dbReference>
<keyword evidence="1" id="KW-0732">Signal</keyword>
<dbReference type="SUPFAM" id="SSF50956">
    <property type="entry name" value="Thermostable phytase (3-phytase)"/>
    <property type="match status" value="1"/>
</dbReference>
<name>K2HBX6_9RHOB</name>
<feature type="chain" id="PRO_5003860590" description="Phytase-like domain-containing protein" evidence="1">
    <location>
        <begin position="22"/>
        <end position="280"/>
    </location>
</feature>
<gene>
    <name evidence="3" type="ORF">OCGS_1028</name>
</gene>
<evidence type="ECO:0000313" key="3">
    <source>
        <dbReference type="EMBL" id="EKE44993.1"/>
    </source>
</evidence>
<organism evidence="3 4">
    <name type="scientific">Oceaniovalibus guishaninsula JLT2003</name>
    <dbReference type="NCBI Taxonomy" id="1231392"/>
    <lineage>
        <taxon>Bacteria</taxon>
        <taxon>Pseudomonadati</taxon>
        <taxon>Pseudomonadota</taxon>
        <taxon>Alphaproteobacteria</taxon>
        <taxon>Rhodobacterales</taxon>
        <taxon>Roseobacteraceae</taxon>
        <taxon>Oceaniovalibus</taxon>
    </lineage>
</organism>
<dbReference type="Gene3D" id="2.130.10.10">
    <property type="entry name" value="YVTN repeat-like/Quinoprotein amine dehydrogenase"/>
    <property type="match status" value="1"/>
</dbReference>
<feature type="signal peptide" evidence="1">
    <location>
        <begin position="1"/>
        <end position="21"/>
    </location>
</feature>